<proteinExistence type="predicted"/>
<reference evidence="1" key="2">
    <citation type="journal article" date="2015" name="Fish Shellfish Immunol.">
        <title>Early steps in the European eel (Anguilla anguilla)-Vibrio vulnificus interaction in the gills: Role of the RtxA13 toxin.</title>
        <authorList>
            <person name="Callol A."/>
            <person name="Pajuelo D."/>
            <person name="Ebbesson L."/>
            <person name="Teles M."/>
            <person name="MacKenzie S."/>
            <person name="Amaro C."/>
        </authorList>
    </citation>
    <scope>NUCLEOTIDE SEQUENCE</scope>
</reference>
<dbReference type="AlphaFoldDB" id="A0A0E9WXC1"/>
<protein>
    <submittedName>
        <fullName evidence="1">Uncharacterized protein</fullName>
    </submittedName>
</protein>
<organism evidence="1">
    <name type="scientific">Anguilla anguilla</name>
    <name type="common">European freshwater eel</name>
    <name type="synonym">Muraena anguilla</name>
    <dbReference type="NCBI Taxonomy" id="7936"/>
    <lineage>
        <taxon>Eukaryota</taxon>
        <taxon>Metazoa</taxon>
        <taxon>Chordata</taxon>
        <taxon>Craniata</taxon>
        <taxon>Vertebrata</taxon>
        <taxon>Euteleostomi</taxon>
        <taxon>Actinopterygii</taxon>
        <taxon>Neopterygii</taxon>
        <taxon>Teleostei</taxon>
        <taxon>Anguilliformes</taxon>
        <taxon>Anguillidae</taxon>
        <taxon>Anguilla</taxon>
    </lineage>
</organism>
<name>A0A0E9WXC1_ANGAN</name>
<sequence length="61" mass="7459">MLDCTFFKFSSSKACLFSTLNHCSCFSYIFQSLFRRFYKEYKNPSCLFFFFFFPFRTNMST</sequence>
<accession>A0A0E9WXC1</accession>
<dbReference type="EMBL" id="GBXM01013518">
    <property type="protein sequence ID" value="JAH95059.1"/>
    <property type="molecule type" value="Transcribed_RNA"/>
</dbReference>
<reference evidence="1" key="1">
    <citation type="submission" date="2014-11" db="EMBL/GenBank/DDBJ databases">
        <authorList>
            <person name="Amaro Gonzalez C."/>
        </authorList>
    </citation>
    <scope>NUCLEOTIDE SEQUENCE</scope>
</reference>
<evidence type="ECO:0000313" key="1">
    <source>
        <dbReference type="EMBL" id="JAH95059.1"/>
    </source>
</evidence>